<dbReference type="Pfam" id="PF01551">
    <property type="entry name" value="Peptidase_M23"/>
    <property type="match status" value="1"/>
</dbReference>
<name>A0A7C3PCG7_9CYAN</name>
<proteinExistence type="predicted"/>
<sequence>MRQVAQICLFTLFLSVIGVTTDTVFQPTKHERSLALAAPKTCRPAALSQLKRHKIAAGETLDSIARRYNLIPATLMGFNPVLQTGKAPVGEVIVIPPYNGIRVALAPGQTLRTVAKAYNIRPDVLFEINGCQPNPRVVFVPGVNWSPIAASSSAATGGTTVDRIVSGFPLPKALAKTEVLLGYGWKLQPTTGEVAFHSGIDLAAPVGTSVLASGNGTVAFASNQGVYGNLVVINHAQGLQTRYAQLGSIRVKVGQTVKQGQVLGTVGTSGTPSSRQSHLHFEVRSRSELGWVAENSETYLKKILAQ</sequence>
<dbReference type="InterPro" id="IPR016047">
    <property type="entry name" value="M23ase_b-sheet_dom"/>
</dbReference>
<dbReference type="PANTHER" id="PTHR21666:SF290">
    <property type="entry name" value="PEPTIDASE M23 DOMAIN PROTEIN"/>
    <property type="match status" value="1"/>
</dbReference>
<dbReference type="InterPro" id="IPR018392">
    <property type="entry name" value="LysM"/>
</dbReference>
<dbReference type="Gene3D" id="3.10.350.10">
    <property type="entry name" value="LysM domain"/>
    <property type="match status" value="1"/>
</dbReference>
<dbReference type="InterPro" id="IPR050570">
    <property type="entry name" value="Cell_wall_metabolism_enzyme"/>
</dbReference>
<dbReference type="CDD" id="cd12797">
    <property type="entry name" value="M23_peptidase"/>
    <property type="match status" value="1"/>
</dbReference>
<organism evidence="2">
    <name type="scientific">Oscillatoriales cyanobacterium SpSt-418</name>
    <dbReference type="NCBI Taxonomy" id="2282169"/>
    <lineage>
        <taxon>Bacteria</taxon>
        <taxon>Bacillati</taxon>
        <taxon>Cyanobacteriota</taxon>
        <taxon>Cyanophyceae</taxon>
        <taxon>Oscillatoriophycideae</taxon>
        <taxon>Oscillatoriales</taxon>
    </lineage>
</organism>
<dbReference type="SUPFAM" id="SSF54106">
    <property type="entry name" value="LysM domain"/>
    <property type="match status" value="1"/>
</dbReference>
<dbReference type="CDD" id="cd00118">
    <property type="entry name" value="LysM"/>
    <property type="match status" value="1"/>
</dbReference>
<accession>A0A7C3PCG7</accession>
<dbReference type="EMBL" id="DSRU01000042">
    <property type="protein sequence ID" value="HFM96754.1"/>
    <property type="molecule type" value="Genomic_DNA"/>
</dbReference>
<dbReference type="Gene3D" id="2.70.70.10">
    <property type="entry name" value="Glucose Permease (Domain IIA)"/>
    <property type="match status" value="1"/>
</dbReference>
<reference evidence="2" key="1">
    <citation type="journal article" date="2020" name="mSystems">
        <title>Genome- and Community-Level Interaction Insights into Carbon Utilization and Element Cycling Functions of Hydrothermarchaeota in Hydrothermal Sediment.</title>
        <authorList>
            <person name="Zhou Z."/>
            <person name="Liu Y."/>
            <person name="Xu W."/>
            <person name="Pan J."/>
            <person name="Luo Z.H."/>
            <person name="Li M."/>
        </authorList>
    </citation>
    <scope>NUCLEOTIDE SEQUENCE [LARGE SCALE GENOMIC DNA]</scope>
    <source>
        <strain evidence="2">SpSt-418</strain>
    </source>
</reference>
<evidence type="ECO:0000313" key="2">
    <source>
        <dbReference type="EMBL" id="HFM96754.1"/>
    </source>
</evidence>
<comment type="caution">
    <text evidence="2">The sequence shown here is derived from an EMBL/GenBank/DDBJ whole genome shotgun (WGS) entry which is preliminary data.</text>
</comment>
<dbReference type="InterPro" id="IPR011055">
    <property type="entry name" value="Dup_hybrid_motif"/>
</dbReference>
<gene>
    <name evidence="2" type="ORF">ENR64_03120</name>
</gene>
<dbReference type="InterPro" id="IPR036779">
    <property type="entry name" value="LysM_dom_sf"/>
</dbReference>
<dbReference type="GO" id="GO:0004222">
    <property type="term" value="F:metalloendopeptidase activity"/>
    <property type="evidence" value="ECO:0007669"/>
    <property type="project" value="TreeGrafter"/>
</dbReference>
<dbReference type="SUPFAM" id="SSF51261">
    <property type="entry name" value="Duplicated hybrid motif"/>
    <property type="match status" value="1"/>
</dbReference>
<dbReference type="Pfam" id="PF01476">
    <property type="entry name" value="LysM"/>
    <property type="match status" value="1"/>
</dbReference>
<dbReference type="PROSITE" id="PS51782">
    <property type="entry name" value="LYSM"/>
    <property type="match status" value="1"/>
</dbReference>
<dbReference type="PANTHER" id="PTHR21666">
    <property type="entry name" value="PEPTIDASE-RELATED"/>
    <property type="match status" value="1"/>
</dbReference>
<feature type="domain" description="LysM" evidence="1">
    <location>
        <begin position="51"/>
        <end position="95"/>
    </location>
</feature>
<dbReference type="AlphaFoldDB" id="A0A7C3PCG7"/>
<dbReference type="SMART" id="SM00257">
    <property type="entry name" value="LysM"/>
    <property type="match status" value="1"/>
</dbReference>
<evidence type="ECO:0000259" key="1">
    <source>
        <dbReference type="PROSITE" id="PS51782"/>
    </source>
</evidence>
<protein>
    <submittedName>
        <fullName evidence="2">M23 family metallopeptidase</fullName>
    </submittedName>
</protein>